<accession>A0A812SXJ3</accession>
<dbReference type="Proteomes" id="UP000604046">
    <property type="component" value="Unassembled WGS sequence"/>
</dbReference>
<organism evidence="1 2">
    <name type="scientific">Symbiodinium natans</name>
    <dbReference type="NCBI Taxonomy" id="878477"/>
    <lineage>
        <taxon>Eukaryota</taxon>
        <taxon>Sar</taxon>
        <taxon>Alveolata</taxon>
        <taxon>Dinophyceae</taxon>
        <taxon>Suessiales</taxon>
        <taxon>Symbiodiniaceae</taxon>
        <taxon>Symbiodinium</taxon>
    </lineage>
</organism>
<gene>
    <name evidence="1" type="ORF">SNAT2548_LOCUS28451</name>
</gene>
<evidence type="ECO:0008006" key="3">
    <source>
        <dbReference type="Google" id="ProtNLM"/>
    </source>
</evidence>
<comment type="caution">
    <text evidence="1">The sequence shown here is derived from an EMBL/GenBank/DDBJ whole genome shotgun (WGS) entry which is preliminary data.</text>
</comment>
<reference evidence="1" key="1">
    <citation type="submission" date="2021-02" db="EMBL/GenBank/DDBJ databases">
        <authorList>
            <person name="Dougan E. K."/>
            <person name="Rhodes N."/>
            <person name="Thang M."/>
            <person name="Chan C."/>
        </authorList>
    </citation>
    <scope>NUCLEOTIDE SEQUENCE</scope>
</reference>
<protein>
    <recommendedName>
        <fullName evidence="3">Ubiquitin-like domain-containing protein</fullName>
    </recommendedName>
</protein>
<name>A0A812SXJ3_9DINO</name>
<evidence type="ECO:0000313" key="1">
    <source>
        <dbReference type="EMBL" id="CAE7508070.1"/>
    </source>
</evidence>
<evidence type="ECO:0000313" key="2">
    <source>
        <dbReference type="Proteomes" id="UP000604046"/>
    </source>
</evidence>
<keyword evidence="2" id="KW-1185">Reference proteome</keyword>
<dbReference type="AlphaFoldDB" id="A0A812SXJ3"/>
<proteinExistence type="predicted"/>
<dbReference type="EMBL" id="CAJNDS010002517">
    <property type="protein sequence ID" value="CAE7508070.1"/>
    <property type="molecule type" value="Genomic_DNA"/>
</dbReference>
<sequence>MALTVEVRMLSGALLRKLEMDAGAAVGDLRVALEEPDSGLNVEQQELLQSLMAGGAKLMSGTTTLEDTTQLRDVPEESGVVTINLVLCPSPLVGRTFAGSAPIKASGVYGSASGRISFHEENTCDVHWKNGYTSAGHADSASEGEFEAEVVLQLPKISIRSKGKGRRRHGSCYGGFTEDSWSPDSTAHQLEGEYVPEKGLKLTGWQKMAYYNYPMDDALLTESTSTK</sequence>